<dbReference type="Proteomes" id="UP000762676">
    <property type="component" value="Unassembled WGS sequence"/>
</dbReference>
<evidence type="ECO:0000313" key="2">
    <source>
        <dbReference type="EMBL" id="GFR70447.1"/>
    </source>
</evidence>
<organism evidence="2 3">
    <name type="scientific">Elysia marginata</name>
    <dbReference type="NCBI Taxonomy" id="1093978"/>
    <lineage>
        <taxon>Eukaryota</taxon>
        <taxon>Metazoa</taxon>
        <taxon>Spiralia</taxon>
        <taxon>Lophotrochozoa</taxon>
        <taxon>Mollusca</taxon>
        <taxon>Gastropoda</taxon>
        <taxon>Heterobranchia</taxon>
        <taxon>Euthyneura</taxon>
        <taxon>Panpulmonata</taxon>
        <taxon>Sacoglossa</taxon>
        <taxon>Placobranchoidea</taxon>
        <taxon>Plakobranchidae</taxon>
        <taxon>Elysia</taxon>
    </lineage>
</organism>
<evidence type="ECO:0000256" key="1">
    <source>
        <dbReference type="SAM" id="MobiDB-lite"/>
    </source>
</evidence>
<evidence type="ECO:0000313" key="3">
    <source>
        <dbReference type="Proteomes" id="UP000762676"/>
    </source>
</evidence>
<gene>
    <name evidence="2" type="ORF">ElyMa_003786500</name>
</gene>
<feature type="compositionally biased region" description="Basic residues" evidence="1">
    <location>
        <begin position="102"/>
        <end position="114"/>
    </location>
</feature>
<dbReference type="EMBL" id="BMAT01007744">
    <property type="protein sequence ID" value="GFR70447.1"/>
    <property type="molecule type" value="Genomic_DNA"/>
</dbReference>
<feature type="region of interest" description="Disordered" evidence="1">
    <location>
        <begin position="1"/>
        <end position="114"/>
    </location>
</feature>
<proteinExistence type="predicted"/>
<sequence length="114" mass="12801">MKDDEVYGLLDLSDSDVSDWIPDDEELDLERPDDEEEPQPGTSAEVKSIYHQERLESTPTPTPGAELTKTEPAKKRLKQQRAKAEQSLNNTQRTSNSTVKSKPAKHKRQAAIGK</sequence>
<keyword evidence="3" id="KW-1185">Reference proteome</keyword>
<protein>
    <submittedName>
        <fullName evidence="2">Uncharacterized protein</fullName>
    </submittedName>
</protein>
<name>A0AAV4FAN7_9GAST</name>
<feature type="compositionally biased region" description="Polar residues" evidence="1">
    <location>
        <begin position="86"/>
        <end position="100"/>
    </location>
</feature>
<accession>A0AAV4FAN7</accession>
<dbReference type="AlphaFoldDB" id="A0AAV4FAN7"/>
<feature type="compositionally biased region" description="Acidic residues" evidence="1">
    <location>
        <begin position="13"/>
        <end position="38"/>
    </location>
</feature>
<comment type="caution">
    <text evidence="2">The sequence shown here is derived from an EMBL/GenBank/DDBJ whole genome shotgun (WGS) entry which is preliminary data.</text>
</comment>
<reference evidence="2 3" key="1">
    <citation type="journal article" date="2021" name="Elife">
        <title>Chloroplast acquisition without the gene transfer in kleptoplastic sea slugs, Plakobranchus ocellatus.</title>
        <authorList>
            <person name="Maeda T."/>
            <person name="Takahashi S."/>
            <person name="Yoshida T."/>
            <person name="Shimamura S."/>
            <person name="Takaki Y."/>
            <person name="Nagai Y."/>
            <person name="Toyoda A."/>
            <person name="Suzuki Y."/>
            <person name="Arimoto A."/>
            <person name="Ishii H."/>
            <person name="Satoh N."/>
            <person name="Nishiyama T."/>
            <person name="Hasebe M."/>
            <person name="Maruyama T."/>
            <person name="Minagawa J."/>
            <person name="Obokata J."/>
            <person name="Shigenobu S."/>
        </authorList>
    </citation>
    <scope>NUCLEOTIDE SEQUENCE [LARGE SCALE GENOMIC DNA]</scope>
</reference>